<keyword evidence="1" id="KW-0472">Membrane</keyword>
<gene>
    <name evidence="2" type="ORF">ENV14_04900</name>
</gene>
<name>A0A7C4BC60_9CREN</name>
<feature type="transmembrane region" description="Helical" evidence="1">
    <location>
        <begin position="12"/>
        <end position="34"/>
    </location>
</feature>
<keyword evidence="1" id="KW-1133">Transmembrane helix</keyword>
<proteinExistence type="predicted"/>
<comment type="caution">
    <text evidence="2">The sequence shown here is derived from an EMBL/GenBank/DDBJ whole genome shotgun (WGS) entry which is preliminary data.</text>
</comment>
<keyword evidence="1" id="KW-0812">Transmembrane</keyword>
<evidence type="ECO:0000256" key="1">
    <source>
        <dbReference type="SAM" id="Phobius"/>
    </source>
</evidence>
<organism evidence="2">
    <name type="scientific">Ignisphaera aggregans</name>
    <dbReference type="NCBI Taxonomy" id="334771"/>
    <lineage>
        <taxon>Archaea</taxon>
        <taxon>Thermoproteota</taxon>
        <taxon>Thermoprotei</taxon>
        <taxon>Desulfurococcales</taxon>
        <taxon>Desulfurococcaceae</taxon>
        <taxon>Ignisphaera</taxon>
    </lineage>
</organism>
<sequence>MSALAKFRRSLMYLLPVFSIAVLALSAYLLLASIGYMERGLVGTSLLAALIGFALLSTSLYIMRLAVYVYAAEKGS</sequence>
<protein>
    <submittedName>
        <fullName evidence="2">Uncharacterized protein</fullName>
    </submittedName>
</protein>
<feature type="transmembrane region" description="Helical" evidence="1">
    <location>
        <begin position="46"/>
        <end position="71"/>
    </location>
</feature>
<dbReference type="AlphaFoldDB" id="A0A7C4BC60"/>
<reference evidence="2" key="1">
    <citation type="journal article" date="2020" name="mSystems">
        <title>Genome- and Community-Level Interaction Insights into Carbon Utilization and Element Cycling Functions of Hydrothermarchaeota in Hydrothermal Sediment.</title>
        <authorList>
            <person name="Zhou Z."/>
            <person name="Liu Y."/>
            <person name="Xu W."/>
            <person name="Pan J."/>
            <person name="Luo Z.H."/>
            <person name="Li M."/>
        </authorList>
    </citation>
    <scope>NUCLEOTIDE SEQUENCE [LARGE SCALE GENOMIC DNA]</scope>
    <source>
        <strain evidence="2">SpSt-732</strain>
    </source>
</reference>
<accession>A0A7C4BC60</accession>
<evidence type="ECO:0000313" key="2">
    <source>
        <dbReference type="EMBL" id="HGI87714.1"/>
    </source>
</evidence>
<dbReference type="EMBL" id="DTFF01000042">
    <property type="protein sequence ID" value="HGI87714.1"/>
    <property type="molecule type" value="Genomic_DNA"/>
</dbReference>